<dbReference type="EMBL" id="CADCTV010000095">
    <property type="protein sequence ID" value="CAA9300322.1"/>
    <property type="molecule type" value="Genomic_DNA"/>
</dbReference>
<feature type="compositionally biased region" description="Low complexity" evidence="1">
    <location>
        <begin position="1"/>
        <end position="12"/>
    </location>
</feature>
<gene>
    <name evidence="2" type="ORF">AVDCRST_MAG89-419</name>
</gene>
<sequence>CRHASAVSRSSPCSPPAAPPPRLTPSRSR</sequence>
<accession>A0A6J4KA90</accession>
<protein>
    <submittedName>
        <fullName evidence="2">Uncharacterized protein</fullName>
    </submittedName>
</protein>
<feature type="region of interest" description="Disordered" evidence="1">
    <location>
        <begin position="1"/>
        <end position="29"/>
    </location>
</feature>
<feature type="non-terminal residue" evidence="2">
    <location>
        <position position="1"/>
    </location>
</feature>
<name>A0A6J4KA90_9BACT</name>
<feature type="non-terminal residue" evidence="2">
    <location>
        <position position="29"/>
    </location>
</feature>
<feature type="compositionally biased region" description="Pro residues" evidence="1">
    <location>
        <begin position="13"/>
        <end position="23"/>
    </location>
</feature>
<evidence type="ECO:0000313" key="2">
    <source>
        <dbReference type="EMBL" id="CAA9300322.1"/>
    </source>
</evidence>
<organism evidence="2">
    <name type="scientific">uncultured Gemmatimonadota bacterium</name>
    <dbReference type="NCBI Taxonomy" id="203437"/>
    <lineage>
        <taxon>Bacteria</taxon>
        <taxon>Pseudomonadati</taxon>
        <taxon>Gemmatimonadota</taxon>
        <taxon>environmental samples</taxon>
    </lineage>
</organism>
<proteinExistence type="predicted"/>
<dbReference type="AlphaFoldDB" id="A0A6J4KA90"/>
<evidence type="ECO:0000256" key="1">
    <source>
        <dbReference type="SAM" id="MobiDB-lite"/>
    </source>
</evidence>
<reference evidence="2" key="1">
    <citation type="submission" date="2020-02" db="EMBL/GenBank/DDBJ databases">
        <authorList>
            <person name="Meier V. D."/>
        </authorList>
    </citation>
    <scope>NUCLEOTIDE SEQUENCE</scope>
    <source>
        <strain evidence="2">AVDCRST_MAG89</strain>
    </source>
</reference>